<dbReference type="Proteomes" id="UP000269793">
    <property type="component" value="Chromosome II"/>
</dbReference>
<reference evidence="4 5" key="1">
    <citation type="submission" date="2018-10" db="EMBL/GenBank/DDBJ databases">
        <title>Complete genome sequence of Malassezia restricta CBS 7877.</title>
        <authorList>
            <person name="Morand S.C."/>
            <person name="Bertignac M."/>
            <person name="Iltis A."/>
            <person name="Kolder I."/>
            <person name="Pirovano W."/>
            <person name="Jourdain R."/>
            <person name="Clavaud C."/>
        </authorList>
    </citation>
    <scope>NUCLEOTIDE SEQUENCE [LARGE SCALE GENOMIC DNA]</scope>
    <source>
        <strain evidence="4 5">CBS 7877</strain>
    </source>
</reference>
<dbReference type="STRING" id="425264.A0A3G2S129"/>
<dbReference type="GO" id="GO:0004596">
    <property type="term" value="F:protein-N-terminal amino-acid acetyltransferase activity"/>
    <property type="evidence" value="ECO:0007669"/>
    <property type="project" value="TreeGrafter"/>
</dbReference>
<evidence type="ECO:0000313" key="4">
    <source>
        <dbReference type="EMBL" id="AYO41753.1"/>
    </source>
</evidence>
<dbReference type="InterPro" id="IPR051646">
    <property type="entry name" value="NatB_acetyltransferase_subunit"/>
</dbReference>
<dbReference type="VEuPathDB" id="FungiDB:DNF11_0803"/>
<accession>A0A3G2S129</accession>
<keyword evidence="1 4" id="KW-0808">Transferase</keyword>
<organism evidence="4 5">
    <name type="scientific">Malassezia restricta (strain ATCC 96810 / NBRC 103918 / CBS 7877)</name>
    <name type="common">Seborrheic dermatitis infection agent</name>
    <dbReference type="NCBI Taxonomy" id="425264"/>
    <lineage>
        <taxon>Eukaryota</taxon>
        <taxon>Fungi</taxon>
        <taxon>Dikarya</taxon>
        <taxon>Basidiomycota</taxon>
        <taxon>Ustilaginomycotina</taxon>
        <taxon>Malasseziomycetes</taxon>
        <taxon>Malasseziales</taxon>
        <taxon>Malasseziaceae</taxon>
        <taxon>Malassezia</taxon>
    </lineage>
</organism>
<evidence type="ECO:0000259" key="3">
    <source>
        <dbReference type="PROSITE" id="PS51186"/>
    </source>
</evidence>
<sequence>MGKYAQFPSPGLAGAMTTVRPFRARDLFAFNNVNMDHWTETYSNGFYLSYLAQWPDMALTACAAQTGAIMGYVLGKAEGKEPTEEDKRRNKDLTLHGHVTAVTVAHEYRRLGVAQMLMDFFEYCSEHVYRGFFVDLFVRPSNAKAIGMYKKRGYSVYRRVHAYYQGTPPKPAEDGFDMRMPLPRDTKRQTIRSHGESVVVQPQATIFEPFVHKGI</sequence>
<dbReference type="EMBL" id="CP033149">
    <property type="protein sequence ID" value="AYO41753.1"/>
    <property type="molecule type" value="Genomic_DNA"/>
</dbReference>
<keyword evidence="2" id="KW-0012">Acyltransferase</keyword>
<dbReference type="PANTHER" id="PTHR45910">
    <property type="entry name" value="N-ALPHA-ACETYLTRANSFERASE 20"/>
    <property type="match status" value="1"/>
</dbReference>
<dbReference type="AlphaFoldDB" id="A0A3G2S129"/>
<gene>
    <name evidence="4" type="primary">naa20</name>
    <name evidence="4" type="ORF">DNF11_0803</name>
</gene>
<dbReference type="Gene3D" id="3.40.630.30">
    <property type="match status" value="1"/>
</dbReference>
<keyword evidence="5" id="KW-1185">Reference proteome</keyword>
<evidence type="ECO:0000256" key="2">
    <source>
        <dbReference type="ARBA" id="ARBA00023315"/>
    </source>
</evidence>
<dbReference type="GO" id="GO:0031416">
    <property type="term" value="C:NatB complex"/>
    <property type="evidence" value="ECO:0007669"/>
    <property type="project" value="TreeGrafter"/>
</dbReference>
<dbReference type="OrthoDB" id="10264728at2759"/>
<evidence type="ECO:0000256" key="1">
    <source>
        <dbReference type="ARBA" id="ARBA00022679"/>
    </source>
</evidence>
<dbReference type="InterPro" id="IPR016181">
    <property type="entry name" value="Acyl_CoA_acyltransferase"/>
</dbReference>
<name>A0A3G2S129_MALR7</name>
<proteinExistence type="predicted"/>
<dbReference type="InterPro" id="IPR000182">
    <property type="entry name" value="GNAT_dom"/>
</dbReference>
<dbReference type="Pfam" id="PF00583">
    <property type="entry name" value="Acetyltransf_1"/>
    <property type="match status" value="1"/>
</dbReference>
<feature type="domain" description="N-acetyltransferase" evidence="3">
    <location>
        <begin position="17"/>
        <end position="183"/>
    </location>
</feature>
<dbReference type="SUPFAM" id="SSF55729">
    <property type="entry name" value="Acyl-CoA N-acyltransferases (Nat)"/>
    <property type="match status" value="1"/>
</dbReference>
<dbReference type="CDD" id="cd04301">
    <property type="entry name" value="NAT_SF"/>
    <property type="match status" value="1"/>
</dbReference>
<evidence type="ECO:0000313" key="5">
    <source>
        <dbReference type="Proteomes" id="UP000269793"/>
    </source>
</evidence>
<dbReference type="PANTHER" id="PTHR45910:SF1">
    <property type="entry name" value="N-ALPHA-ACETYLTRANSFERASE 20"/>
    <property type="match status" value="1"/>
</dbReference>
<dbReference type="PROSITE" id="PS51186">
    <property type="entry name" value="GNAT"/>
    <property type="match status" value="1"/>
</dbReference>
<protein>
    <submittedName>
        <fullName evidence="4">N-alpha-acetyltransferase 20</fullName>
    </submittedName>
</protein>